<protein>
    <submittedName>
        <fullName evidence="4">Uncharacterized protein</fullName>
    </submittedName>
</protein>
<organism evidence="4 5">
    <name type="scientific">Acer saccharum</name>
    <name type="common">Sugar maple</name>
    <dbReference type="NCBI Taxonomy" id="4024"/>
    <lineage>
        <taxon>Eukaryota</taxon>
        <taxon>Viridiplantae</taxon>
        <taxon>Streptophyta</taxon>
        <taxon>Embryophyta</taxon>
        <taxon>Tracheophyta</taxon>
        <taxon>Spermatophyta</taxon>
        <taxon>Magnoliopsida</taxon>
        <taxon>eudicotyledons</taxon>
        <taxon>Gunneridae</taxon>
        <taxon>Pentapetalae</taxon>
        <taxon>rosids</taxon>
        <taxon>malvids</taxon>
        <taxon>Sapindales</taxon>
        <taxon>Sapindaceae</taxon>
        <taxon>Hippocastanoideae</taxon>
        <taxon>Acereae</taxon>
        <taxon>Acer</taxon>
    </lineage>
</organism>
<dbReference type="EMBL" id="JAUESC010000003">
    <property type="protein sequence ID" value="KAK0601220.1"/>
    <property type="molecule type" value="Genomic_DNA"/>
</dbReference>
<dbReference type="Pfam" id="PF02458">
    <property type="entry name" value="Transferase"/>
    <property type="match status" value="1"/>
</dbReference>
<evidence type="ECO:0000313" key="4">
    <source>
        <dbReference type="EMBL" id="KAK0601220.1"/>
    </source>
</evidence>
<dbReference type="Gene3D" id="3.30.559.10">
    <property type="entry name" value="Chloramphenicol acetyltransferase-like domain"/>
    <property type="match status" value="2"/>
</dbReference>
<gene>
    <name evidence="4" type="ORF">LWI29_022268</name>
</gene>
<comment type="caution">
    <text evidence="4">The sequence shown here is derived from an EMBL/GenBank/DDBJ whole genome shotgun (WGS) entry which is preliminary data.</text>
</comment>
<evidence type="ECO:0000313" key="5">
    <source>
        <dbReference type="Proteomes" id="UP001168877"/>
    </source>
</evidence>
<dbReference type="GO" id="GO:0016746">
    <property type="term" value="F:acyltransferase activity"/>
    <property type="evidence" value="ECO:0007669"/>
    <property type="project" value="UniProtKB-KW"/>
</dbReference>
<keyword evidence="5" id="KW-1185">Reference proteome</keyword>
<evidence type="ECO:0000256" key="1">
    <source>
        <dbReference type="ARBA" id="ARBA00009861"/>
    </source>
</evidence>
<sequence>MKIDIEVISREMIKPSTPTLDHLHRYQFSFLDQISPSVYIPLIYFFDLDDQELSKHYISNQLKTSLSEVLTRYYPLAGRVKDSYIDCNDKGVLFSETQVSCQLSQILQESFPSYELDRFLPDVQVSNVCLSIQVNFLTCGNVAIGARISHKIADGSSFITFINSWAATARCDADNFGAEFVAAKLFPPIDVVGGFDRNINPTDMNVVMKRFVFSDSAITALRAKYARETSTENQIYPTRVEALSSFIWSRFQASTQPKIELEKPLLLVHAVNLRKRMDQPLPDDSFGNFFRPAITISSQDTGEDYYSLVNKLRDSISRIDKSYVKKLQDGISNEYDLMRRMAERFNKGEFFTFNYTSLCRYPVYEADFGWGRPVWVAWGGLPYKNLTVLMDTKSGDGIEAWIHLNEEDMTEFETDKELLNCLSLS</sequence>
<dbReference type="Proteomes" id="UP001168877">
    <property type="component" value="Unassembled WGS sequence"/>
</dbReference>
<reference evidence="4" key="1">
    <citation type="journal article" date="2022" name="Plant J.">
        <title>Strategies of tolerance reflected in two North American maple genomes.</title>
        <authorList>
            <person name="McEvoy S.L."/>
            <person name="Sezen U.U."/>
            <person name="Trouern-Trend A."/>
            <person name="McMahon S.M."/>
            <person name="Schaberg P.G."/>
            <person name="Yang J."/>
            <person name="Wegrzyn J.L."/>
            <person name="Swenson N.G."/>
        </authorList>
    </citation>
    <scope>NUCLEOTIDE SEQUENCE</scope>
    <source>
        <strain evidence="4">NS2018</strain>
    </source>
</reference>
<dbReference type="InterPro" id="IPR023213">
    <property type="entry name" value="CAT-like_dom_sf"/>
</dbReference>
<comment type="similarity">
    <text evidence="1">Belongs to the plant acyltransferase family.</text>
</comment>
<accession>A0AA39T5A9</accession>
<proteinExistence type="inferred from homology"/>
<reference evidence="4" key="2">
    <citation type="submission" date="2023-06" db="EMBL/GenBank/DDBJ databases">
        <authorList>
            <person name="Swenson N.G."/>
            <person name="Wegrzyn J.L."/>
            <person name="Mcevoy S.L."/>
        </authorList>
    </citation>
    <scope>NUCLEOTIDE SEQUENCE</scope>
    <source>
        <strain evidence="4">NS2018</strain>
        <tissue evidence="4">Leaf</tissue>
    </source>
</reference>
<dbReference type="AlphaFoldDB" id="A0AA39T5A9"/>
<name>A0AA39T5A9_ACESA</name>
<dbReference type="PANTHER" id="PTHR31623">
    <property type="entry name" value="F21J9.9"/>
    <property type="match status" value="1"/>
</dbReference>
<keyword evidence="2" id="KW-0808">Transferase</keyword>
<keyword evidence="3" id="KW-0012">Acyltransferase</keyword>
<evidence type="ECO:0000256" key="2">
    <source>
        <dbReference type="ARBA" id="ARBA00022679"/>
    </source>
</evidence>
<evidence type="ECO:0000256" key="3">
    <source>
        <dbReference type="ARBA" id="ARBA00023315"/>
    </source>
</evidence>
<dbReference type="PANTHER" id="PTHR31623:SF46">
    <property type="entry name" value="VINORINE SYNTHASE-LIKE"/>
    <property type="match status" value="1"/>
</dbReference>